<gene>
    <name evidence="2" type="ORF">PoMZ_05937</name>
</gene>
<dbReference type="EMBL" id="CP034209">
    <property type="protein sequence ID" value="QBZ64243.1"/>
    <property type="molecule type" value="Genomic_DNA"/>
</dbReference>
<dbReference type="AlphaFoldDB" id="A0A4P7NPE1"/>
<evidence type="ECO:0000256" key="1">
    <source>
        <dbReference type="SAM" id="MobiDB-lite"/>
    </source>
</evidence>
<evidence type="ECO:0000313" key="3">
    <source>
        <dbReference type="Proteomes" id="UP000294847"/>
    </source>
</evidence>
<dbReference type="Proteomes" id="UP000294847">
    <property type="component" value="Chromosome 6"/>
</dbReference>
<proteinExistence type="predicted"/>
<feature type="region of interest" description="Disordered" evidence="1">
    <location>
        <begin position="1"/>
        <end position="24"/>
    </location>
</feature>
<name>A0A4P7NPE1_PYROR</name>
<accession>A0A4P7NPE1</accession>
<protein>
    <submittedName>
        <fullName evidence="2">Uncharacterized protein</fullName>
    </submittedName>
</protein>
<organism evidence="2 3">
    <name type="scientific">Pyricularia oryzae</name>
    <name type="common">Rice blast fungus</name>
    <name type="synonym">Magnaporthe oryzae</name>
    <dbReference type="NCBI Taxonomy" id="318829"/>
    <lineage>
        <taxon>Eukaryota</taxon>
        <taxon>Fungi</taxon>
        <taxon>Dikarya</taxon>
        <taxon>Ascomycota</taxon>
        <taxon>Pezizomycotina</taxon>
        <taxon>Sordariomycetes</taxon>
        <taxon>Sordariomycetidae</taxon>
        <taxon>Magnaporthales</taxon>
        <taxon>Pyriculariaceae</taxon>
        <taxon>Pyricularia</taxon>
    </lineage>
</organism>
<reference evidence="2 3" key="1">
    <citation type="journal article" date="2019" name="Mol. Biol. Evol.">
        <title>Blast fungal genomes show frequent chromosomal changes, gene gains and losses, and effector gene turnover.</title>
        <authorList>
            <person name="Gomez Luciano L.B."/>
            <person name="Jason Tsai I."/>
            <person name="Chuma I."/>
            <person name="Tosa Y."/>
            <person name="Chen Y.H."/>
            <person name="Li J.Y."/>
            <person name="Li M.Y."/>
            <person name="Jade Lu M.Y."/>
            <person name="Nakayashiki H."/>
            <person name="Li W.H."/>
        </authorList>
    </citation>
    <scope>NUCLEOTIDE SEQUENCE [LARGE SCALE GENOMIC DNA]</scope>
    <source>
        <strain evidence="2">MZ5-1-6</strain>
    </source>
</reference>
<evidence type="ECO:0000313" key="2">
    <source>
        <dbReference type="EMBL" id="QBZ64243.1"/>
    </source>
</evidence>
<sequence length="151" mass="16117">MSSHRSTGSGAESSGSRNGQQNLQQVATQANALVGSTAGGANRGGNSESAPLRTVYVTNTARDAFNKVQHKYAAQILDGPQGESARVMHQPQVDRIQGLFDKVNTMVETPLGQLAETGPTETMEERGKLVMAYVRHIEGLIQALSQAPRQN</sequence>